<evidence type="ECO:0000259" key="20">
    <source>
        <dbReference type="PROSITE" id="PS50989"/>
    </source>
</evidence>
<dbReference type="InterPro" id="IPR013537">
    <property type="entry name" value="AcCoA_COase_cen"/>
</dbReference>
<dbReference type="Pfam" id="PF00364">
    <property type="entry name" value="Biotin_lipoyl"/>
    <property type="match status" value="1"/>
</dbReference>
<dbReference type="InterPro" id="IPR011054">
    <property type="entry name" value="Rudment_hybrid_motif"/>
</dbReference>
<dbReference type="InterPro" id="IPR005481">
    <property type="entry name" value="BC-like_N"/>
</dbReference>
<dbReference type="GO" id="GO:0003989">
    <property type="term" value="F:acetyl-CoA carboxylase activity"/>
    <property type="evidence" value="ECO:0007669"/>
    <property type="project" value="UniProtKB-EC"/>
</dbReference>
<dbReference type="Proteomes" id="UP000256970">
    <property type="component" value="Unassembled WGS sequence"/>
</dbReference>
<feature type="domain" description="CoA carboxyltransferase C-terminal" evidence="20">
    <location>
        <begin position="1924"/>
        <end position="2239"/>
    </location>
</feature>
<dbReference type="InterPro" id="IPR011761">
    <property type="entry name" value="ATP-grasp"/>
</dbReference>
<evidence type="ECO:0000256" key="2">
    <source>
        <dbReference type="ARBA" id="ARBA00004956"/>
    </source>
</evidence>
<dbReference type="Pfam" id="PF21385">
    <property type="entry name" value="ACCA_BT"/>
    <property type="match status" value="1"/>
</dbReference>
<dbReference type="Pfam" id="PF02785">
    <property type="entry name" value="Biotin_carb_C"/>
    <property type="match status" value="1"/>
</dbReference>
<dbReference type="PANTHER" id="PTHR45728">
    <property type="entry name" value="ACETYL-COA CARBOXYLASE, ISOFORM A"/>
    <property type="match status" value="1"/>
</dbReference>
<keyword evidence="4" id="KW-0436">Ligase</keyword>
<keyword evidence="8" id="KW-0443">Lipid metabolism</keyword>
<dbReference type="Gene3D" id="3.90.1770.10">
    <property type="entry name" value="PreATP-grasp domain"/>
    <property type="match status" value="1"/>
</dbReference>
<dbReference type="Gene3D" id="3.90.226.10">
    <property type="entry name" value="2-enoyl-CoA Hydratase, Chain A, domain 1"/>
    <property type="match status" value="2"/>
</dbReference>
<dbReference type="PROSITE" id="PS50979">
    <property type="entry name" value="BC"/>
    <property type="match status" value="1"/>
</dbReference>
<keyword evidence="5 14" id="KW-0547">Nucleotide-binding</keyword>
<accession>A0A383VAV4</accession>
<evidence type="ECO:0000256" key="8">
    <source>
        <dbReference type="ARBA" id="ARBA00023098"/>
    </source>
</evidence>
<evidence type="ECO:0000256" key="3">
    <source>
        <dbReference type="ARBA" id="ARBA00022516"/>
    </source>
</evidence>
<dbReference type="CDD" id="cd06850">
    <property type="entry name" value="biotinyl_domain"/>
    <property type="match status" value="1"/>
</dbReference>
<evidence type="ECO:0000256" key="11">
    <source>
        <dbReference type="ARBA" id="ARBA00023268"/>
    </source>
</evidence>
<dbReference type="InterPro" id="IPR013815">
    <property type="entry name" value="ATP_grasp_subdomain_1"/>
</dbReference>
<dbReference type="Pfam" id="PF02786">
    <property type="entry name" value="CPSase_L_D2"/>
    <property type="match status" value="1"/>
</dbReference>
<dbReference type="InterPro" id="IPR000089">
    <property type="entry name" value="Biotin_lipoyl"/>
</dbReference>
<evidence type="ECO:0000259" key="17">
    <source>
        <dbReference type="PROSITE" id="PS50975"/>
    </source>
</evidence>
<dbReference type="Gene3D" id="3.40.50.20">
    <property type="match status" value="1"/>
</dbReference>
<dbReference type="InterPro" id="IPR029045">
    <property type="entry name" value="ClpP/crotonase-like_dom_sf"/>
</dbReference>
<evidence type="ECO:0000256" key="5">
    <source>
        <dbReference type="ARBA" id="ARBA00022741"/>
    </source>
</evidence>
<evidence type="ECO:0000256" key="7">
    <source>
        <dbReference type="ARBA" id="ARBA00022840"/>
    </source>
</evidence>
<feature type="region of interest" description="Disordered" evidence="15">
    <location>
        <begin position="20"/>
        <end position="60"/>
    </location>
</feature>
<dbReference type="InterPro" id="IPR049074">
    <property type="entry name" value="ACCA_BT"/>
</dbReference>
<dbReference type="FunFam" id="3.30.1490.20:FF:000003">
    <property type="entry name" value="acetyl-CoA carboxylase isoform X1"/>
    <property type="match status" value="1"/>
</dbReference>
<dbReference type="InterPro" id="IPR005482">
    <property type="entry name" value="Biotin_COase_C"/>
</dbReference>
<dbReference type="Pfam" id="PF00289">
    <property type="entry name" value="Biotin_carb_N"/>
    <property type="match status" value="1"/>
</dbReference>
<evidence type="ECO:0000259" key="18">
    <source>
        <dbReference type="PROSITE" id="PS50979"/>
    </source>
</evidence>
<dbReference type="InterPro" id="IPR005479">
    <property type="entry name" value="CPAse_ATP-bd"/>
</dbReference>
<keyword evidence="10" id="KW-0092">Biotin</keyword>
<proteinExistence type="predicted"/>
<dbReference type="PROSITE" id="PS00866">
    <property type="entry name" value="CPSASE_1"/>
    <property type="match status" value="1"/>
</dbReference>
<dbReference type="UniPathway" id="UPA00655">
    <property type="reaction ID" value="UER00711"/>
</dbReference>
<evidence type="ECO:0000256" key="15">
    <source>
        <dbReference type="SAM" id="MobiDB-lite"/>
    </source>
</evidence>
<comment type="catalytic activity">
    <reaction evidence="12">
        <text>hydrogencarbonate + acetyl-CoA + ATP = malonyl-CoA + ADP + phosphate + H(+)</text>
        <dbReference type="Rhea" id="RHEA:11308"/>
        <dbReference type="ChEBI" id="CHEBI:15378"/>
        <dbReference type="ChEBI" id="CHEBI:17544"/>
        <dbReference type="ChEBI" id="CHEBI:30616"/>
        <dbReference type="ChEBI" id="CHEBI:43474"/>
        <dbReference type="ChEBI" id="CHEBI:57288"/>
        <dbReference type="ChEBI" id="CHEBI:57384"/>
        <dbReference type="ChEBI" id="CHEBI:456216"/>
        <dbReference type="EC" id="6.4.1.2"/>
    </reaction>
</comment>
<dbReference type="Gene3D" id="3.30.1490.20">
    <property type="entry name" value="ATP-grasp fold, A domain"/>
    <property type="match status" value="1"/>
</dbReference>
<dbReference type="PROSITE" id="PS00867">
    <property type="entry name" value="CPSASE_2"/>
    <property type="match status" value="1"/>
</dbReference>
<dbReference type="Gene3D" id="2.40.460.10">
    <property type="entry name" value="Biotin dependent carboxylase carboxyltransferase"/>
    <property type="match status" value="1"/>
</dbReference>
<feature type="domain" description="ATP-grasp" evidence="17">
    <location>
        <begin position="231"/>
        <end position="425"/>
    </location>
</feature>
<keyword evidence="11" id="KW-0511">Multifunctional enzyme</keyword>
<evidence type="ECO:0000259" key="19">
    <source>
        <dbReference type="PROSITE" id="PS50980"/>
    </source>
</evidence>
<comment type="cofactor">
    <cofactor evidence="1">
        <name>biotin</name>
        <dbReference type="ChEBI" id="CHEBI:57586"/>
    </cofactor>
</comment>
<evidence type="ECO:0000259" key="16">
    <source>
        <dbReference type="PROSITE" id="PS50968"/>
    </source>
</evidence>
<reference evidence="21 22" key="1">
    <citation type="submission" date="2016-10" db="EMBL/GenBank/DDBJ databases">
        <authorList>
            <person name="Cai Z."/>
        </authorList>
    </citation>
    <scope>NUCLEOTIDE SEQUENCE [LARGE SCALE GENOMIC DNA]</scope>
</reference>
<protein>
    <submittedName>
        <fullName evidence="21">Uncharacterized protein</fullName>
    </submittedName>
</protein>
<comment type="pathway">
    <text evidence="2">Lipid metabolism; malonyl-CoA biosynthesis; malonyl-CoA from acetyl-CoA: step 1/1.</text>
</comment>
<dbReference type="SUPFAM" id="SSF51230">
    <property type="entry name" value="Single hybrid motif"/>
    <property type="match status" value="1"/>
</dbReference>
<keyword evidence="9" id="KW-0275">Fatty acid biosynthesis</keyword>
<dbReference type="SUPFAM" id="SSF56059">
    <property type="entry name" value="Glutathione synthetase ATP-binding domain-like"/>
    <property type="match status" value="1"/>
</dbReference>
<feature type="domain" description="Lipoyl-binding" evidence="16">
    <location>
        <begin position="701"/>
        <end position="775"/>
    </location>
</feature>
<dbReference type="InterPro" id="IPR049076">
    <property type="entry name" value="ACCA"/>
</dbReference>
<dbReference type="GO" id="GO:0004075">
    <property type="term" value="F:biotin carboxylase activity"/>
    <property type="evidence" value="ECO:0007669"/>
    <property type="project" value="UniProtKB-EC"/>
</dbReference>
<dbReference type="InterPro" id="IPR011764">
    <property type="entry name" value="Biotin_carboxylation_dom"/>
</dbReference>
<dbReference type="PROSITE" id="PS50980">
    <property type="entry name" value="COA_CT_NTER"/>
    <property type="match status" value="1"/>
</dbReference>
<dbReference type="SUPFAM" id="SSF52096">
    <property type="entry name" value="ClpP/crotonase"/>
    <property type="match status" value="2"/>
</dbReference>
<dbReference type="Gene3D" id="3.30.470.20">
    <property type="entry name" value="ATP-grasp fold, B domain"/>
    <property type="match status" value="1"/>
</dbReference>
<evidence type="ECO:0000256" key="6">
    <source>
        <dbReference type="ARBA" id="ARBA00022832"/>
    </source>
</evidence>
<dbReference type="GO" id="GO:0005524">
    <property type="term" value="F:ATP binding"/>
    <property type="evidence" value="ECO:0007669"/>
    <property type="project" value="UniProtKB-UniRule"/>
</dbReference>
<dbReference type="SUPFAM" id="SSF52440">
    <property type="entry name" value="PreATP-grasp domain"/>
    <property type="match status" value="1"/>
</dbReference>
<dbReference type="FunFam" id="3.90.226.10:FF:000010">
    <property type="entry name" value="acetyl-CoA carboxylase isoform X2"/>
    <property type="match status" value="1"/>
</dbReference>
<dbReference type="InterPro" id="IPR011053">
    <property type="entry name" value="Single_hybrid_motif"/>
</dbReference>
<gene>
    <name evidence="21" type="ORF">BQ4739_LOCUS2612</name>
</gene>
<dbReference type="PROSITE" id="PS50975">
    <property type="entry name" value="ATP_GRASP"/>
    <property type="match status" value="1"/>
</dbReference>
<evidence type="ECO:0000256" key="4">
    <source>
        <dbReference type="ARBA" id="ARBA00022598"/>
    </source>
</evidence>
<name>A0A383VAV4_TETOB</name>
<dbReference type="GO" id="GO:0046872">
    <property type="term" value="F:metal ion binding"/>
    <property type="evidence" value="ECO:0007669"/>
    <property type="project" value="InterPro"/>
</dbReference>
<comment type="catalytic activity">
    <reaction evidence="13">
        <text>N(6)-biotinyl-L-lysyl-[protein] + hydrogencarbonate + ATP = N(6)-carboxybiotinyl-L-lysyl-[protein] + ADP + phosphate + H(+)</text>
        <dbReference type="Rhea" id="RHEA:13501"/>
        <dbReference type="Rhea" id="RHEA-COMP:10505"/>
        <dbReference type="Rhea" id="RHEA-COMP:10506"/>
        <dbReference type="ChEBI" id="CHEBI:15378"/>
        <dbReference type="ChEBI" id="CHEBI:17544"/>
        <dbReference type="ChEBI" id="CHEBI:30616"/>
        <dbReference type="ChEBI" id="CHEBI:43474"/>
        <dbReference type="ChEBI" id="CHEBI:83144"/>
        <dbReference type="ChEBI" id="CHEBI:83145"/>
        <dbReference type="ChEBI" id="CHEBI:456216"/>
        <dbReference type="EC" id="6.3.4.14"/>
    </reaction>
</comment>
<dbReference type="Pfam" id="PF01039">
    <property type="entry name" value="Carboxyl_trans"/>
    <property type="match status" value="1"/>
</dbReference>
<evidence type="ECO:0000256" key="9">
    <source>
        <dbReference type="ARBA" id="ARBA00023160"/>
    </source>
</evidence>
<dbReference type="InterPro" id="IPR011763">
    <property type="entry name" value="COA_CT_C"/>
</dbReference>
<keyword evidence="3" id="KW-0444">Lipid biosynthesis</keyword>
<dbReference type="GO" id="GO:0006633">
    <property type="term" value="P:fatty acid biosynthetic process"/>
    <property type="evidence" value="ECO:0007669"/>
    <property type="project" value="UniProtKB-KW"/>
</dbReference>
<dbReference type="GO" id="GO:2001295">
    <property type="term" value="P:malonyl-CoA biosynthetic process"/>
    <property type="evidence" value="ECO:0007669"/>
    <property type="project" value="UniProtKB-UniPathway"/>
</dbReference>
<evidence type="ECO:0000313" key="21">
    <source>
        <dbReference type="EMBL" id="SZX62070.1"/>
    </source>
</evidence>
<feature type="domain" description="CoA carboxyltransferase N-terminal" evidence="19">
    <location>
        <begin position="1575"/>
        <end position="1920"/>
    </location>
</feature>
<evidence type="ECO:0000256" key="1">
    <source>
        <dbReference type="ARBA" id="ARBA00001953"/>
    </source>
</evidence>
<evidence type="ECO:0000256" key="13">
    <source>
        <dbReference type="ARBA" id="ARBA00048600"/>
    </source>
</evidence>
<dbReference type="STRING" id="3088.A0A383VAV4"/>
<keyword evidence="22" id="KW-1185">Reference proteome</keyword>
<organism evidence="21 22">
    <name type="scientific">Tetradesmus obliquus</name>
    <name type="common">Green alga</name>
    <name type="synonym">Acutodesmus obliquus</name>
    <dbReference type="NCBI Taxonomy" id="3088"/>
    <lineage>
        <taxon>Eukaryota</taxon>
        <taxon>Viridiplantae</taxon>
        <taxon>Chlorophyta</taxon>
        <taxon>core chlorophytes</taxon>
        <taxon>Chlorophyceae</taxon>
        <taxon>CS clade</taxon>
        <taxon>Sphaeropleales</taxon>
        <taxon>Scenedesmaceae</taxon>
        <taxon>Tetradesmus</taxon>
    </lineage>
</organism>
<evidence type="ECO:0000256" key="14">
    <source>
        <dbReference type="PROSITE-ProRule" id="PRU00409"/>
    </source>
</evidence>
<dbReference type="EMBL" id="FNXT01000198">
    <property type="protein sequence ID" value="SZX62070.1"/>
    <property type="molecule type" value="Genomic_DNA"/>
</dbReference>
<keyword evidence="7 14" id="KW-0067">ATP-binding</keyword>
<dbReference type="InterPro" id="IPR034733">
    <property type="entry name" value="AcCoA_carboxyl_beta"/>
</dbReference>
<feature type="domain" description="Biotin carboxylation" evidence="18">
    <location>
        <begin position="78"/>
        <end position="574"/>
    </location>
</feature>
<dbReference type="PROSITE" id="PS50968">
    <property type="entry name" value="BIOTINYL_LIPOYL"/>
    <property type="match status" value="1"/>
</dbReference>
<dbReference type="Pfam" id="PF08326">
    <property type="entry name" value="ACC_central"/>
    <property type="match status" value="2"/>
</dbReference>
<dbReference type="Gene3D" id="2.40.50.100">
    <property type="match status" value="1"/>
</dbReference>
<dbReference type="SMART" id="SM00878">
    <property type="entry name" value="Biotin_carb_C"/>
    <property type="match status" value="1"/>
</dbReference>
<dbReference type="PANTHER" id="PTHR45728:SF3">
    <property type="entry name" value="ACETYL-COA CARBOXYLASE"/>
    <property type="match status" value="1"/>
</dbReference>
<sequence>MPADIPNGNGAAAEAYENGDAPAAEGTPARGSLHNRTPSFLDMASGTTNPNRMGLPKRPPSLNKMVDTFVAEMGGDRPIYSVLVANNGLAAVKFMRSIRTWAVQTFGHPRAVAMVAMATPEDIRINAEHVMQADQFVEVPGGTNNNNYANVKLIVQVAERAGVDAVWPGWGHASEIPELPQSLAAKGIRFLGPPAEAMAALGDKIGSTILAQAAGVPTLPWSGSGVAVSFAECNGQIPEDTYNKACVFSLDEAIESCQRIGYPIMLKASWGGGGKGIRKVHNDDEVRQVFKQIQGEVPGSPIFAMKLAPQSRHLEVQLVADRHGNVASLFTRDCSVQRRHQKIIEEGPALAASQEQLRDMERCARALARSVGYQGAATVEYLYLIDEGKYCFLELNPRLQVEHPVTEGITETNIPSIQLMVGMGIPLWRMPELRTSFDQDPKGDTFFDLETTPQRLPQHHVVAVRITSENAGDGFKPTAGRVDEVVFKPSPNVWGYFSVKGGGGIHEFSDSQFGHLFAKAPTREAAIRAMVVALRDVRVRGEIHTIIDYAADMLQSPEFVNNEIHTGWLDSRIAANVRAERPPWHLCVIGAAAVRAHEAFACKAAEYLGFLAKGQLPPHDVSLIYFEDNMVIDDFKYSVKVIRRAPFIFNVQLNKSNVDVVARKLGDGGFLLQVDGESHVLHTEEEAMGTRLVIDNLSCLIAKEADPSRLVAQSPGKLVRQLVANGEHVEQGQRFAVVEVMKMMMDLLCPAAGVINFEVNEGAALAAGELIARMQLDDASQVRRAENFTDNLPQLGPPQVHSGRLEHRFKQALSAAKAIMAGYNYPVEDVLLELVECLDNPALSLLQWNEEFSYIEGRLPPGLAPRLNAVTAEHEAALNSAFTGDRANTEFPGRMLIRIMRETVESAGADTAALQQQLDPLVRVAKAHAQGPAEYARSIVQELLLQFADVEEKFQSTSGVTTEQEMVDALRKSYPKDHQAVLDMVISHQGLKHKVELVNRILSTFVMPAPVPYRSLLRRFAALSSKPTAEVALRAQQLLEVSLQADLRAVVARALSGLDMFSESDGKLSPTVSAGVVTPFSPQPSGDLMAGMRGMSGQATVVPRKTTLREGVFTGLTTLMNQAAPTQVTRHSSTGGAITPAVEHKIETLVGAPAAVEEALASLIVDNQDKYHALQYRALVTYIKRLYFPFLMCEPQVDQHDAVLTATWMFQDPRLAQTEHRRQSMGAFLVLPSLRDLPAGLKIAGAAVNGLASQAQVDPSGSTLHIAVCNGRDALAVTTGAGRLLRSDANLLSADAKEITSVVAAAIKDATPLLSAMKVGTVSVLAAAALMPVRNGFVWDEAAGAFKVEPCLQQVEPPVARLLELDKVAPLEAKYMPSRNRRWHMYNCKEGAGKNPLRRTFLRGLVRHLNSPAVLAATYSGNAERVVSAAVDELEEALTNCLEELTRPAPDHSGVTGRSDWVHLFHSVLPALPLHGVDEGRVASALRSACAALVAKHNTMFRAAGVAVWEMRFRVPGGAWRLLVSCPTGHEAGEEHVEVYRESLTPEGNLIYTLPREAGLMPAPTGLHGTSLLAPYQRLENLQVKRLSARRFNTTYCYDFPSVFENALRSTWAARAAAGEPQSVPPQGRLVEAHELVLASEADHDFTSNTLRLKRVERGPGNNDVGMVAWHMTLKTPECQQGRQVIAVANDITHKSGSFGPTEDALFRAAGELALEQRLPLVYLAANSGARVGLAEEIQKVIQVAWEDDDPSKGIAYMYLTEEDYAVVGKGVKAQLTTTPEGEKRWLLQDIIGNEDGLGVENLSGSAAIGTLYCKAWREGFTITLVSGRTVGIGAYLARLGRRCVQRTDQPIILTGYSALNKVLGRQVYTSQMQLGGPRVMGENGVSHYVVNDDLEGVKVVLRWLSYCPPQLGAEPPLLPTSDPVDRPVAYEAGEHEKLDPRAAISGRECPDGWESGLFDKNSFTEAQAGWARTVVTGRARLGGIPVGVIAVETQTVERVVPADPGSPDSSEQSIPQAGQVWFPDSADKTAQAIEEFDREGLPLFILANWRGFAGGQRDLFDGVLQAGSTIVENLRVYKQPVFVYIPGGAELRGGAWVVVDSQINPTHIQAFADPRARGGVLEPEGVVEIKYKQDALIATMHRIDAVIKARVAELKAQHGASANEAIRADPAIKARVQQLLPAYQQMALRFADMHDTPQRMLAKGVLQGVVPWREARRFFAMRLKRRLTEEGLIRHVASTDVSISRRQALTMVRNWSSMAGSGLHDELAWGSRDISSEEPSASAPAVAAATAAAAAAAAGGDVSGLFEAMHESDRALLAWAESPGGKAQIAVELKALRSQAASRLVQDMLATGEGKEGLIKGLQAVLATDSSLATQLRALVGGR</sequence>
<keyword evidence="6" id="KW-0276">Fatty acid metabolism</keyword>
<evidence type="ECO:0000313" key="22">
    <source>
        <dbReference type="Proteomes" id="UP000256970"/>
    </source>
</evidence>
<dbReference type="InterPro" id="IPR011762">
    <property type="entry name" value="COA_CT_N"/>
</dbReference>
<evidence type="ECO:0000256" key="12">
    <source>
        <dbReference type="ARBA" id="ARBA00048065"/>
    </source>
</evidence>
<evidence type="ECO:0000256" key="10">
    <source>
        <dbReference type="ARBA" id="ARBA00023267"/>
    </source>
</evidence>
<dbReference type="PROSITE" id="PS50989">
    <property type="entry name" value="COA_CT_CTER"/>
    <property type="match status" value="1"/>
</dbReference>
<dbReference type="FunFam" id="2.40.50.100:FF:000005">
    <property type="entry name" value="Acetyl-CoA carboxylase 1"/>
    <property type="match status" value="1"/>
</dbReference>
<dbReference type="SUPFAM" id="SSF51246">
    <property type="entry name" value="Rudiment single hybrid motif"/>
    <property type="match status" value="1"/>
</dbReference>
<dbReference type="InterPro" id="IPR016185">
    <property type="entry name" value="PreATP-grasp_dom_sf"/>
</dbReference>